<dbReference type="Proteomes" id="UP000265618">
    <property type="component" value="Unassembled WGS sequence"/>
</dbReference>
<gene>
    <name evidence="2" type="ORF">KIPB_012538</name>
</gene>
<dbReference type="EMBL" id="BDIP01005577">
    <property type="protein sequence ID" value="GCA63936.1"/>
    <property type="molecule type" value="Genomic_DNA"/>
</dbReference>
<feature type="compositionally biased region" description="Low complexity" evidence="1">
    <location>
        <begin position="37"/>
        <end position="47"/>
    </location>
</feature>
<evidence type="ECO:0000313" key="3">
    <source>
        <dbReference type="Proteomes" id="UP000265618"/>
    </source>
</evidence>
<proteinExistence type="predicted"/>
<name>A0A391NVA8_9EUKA</name>
<feature type="compositionally biased region" description="Polar residues" evidence="1">
    <location>
        <begin position="66"/>
        <end position="91"/>
    </location>
</feature>
<reference evidence="2 3" key="1">
    <citation type="journal article" date="2018" name="PLoS ONE">
        <title>The draft genome of Kipferlia bialata reveals reductive genome evolution in fornicate parasites.</title>
        <authorList>
            <person name="Tanifuji G."/>
            <person name="Takabayashi S."/>
            <person name="Kume K."/>
            <person name="Takagi M."/>
            <person name="Nakayama T."/>
            <person name="Kamikawa R."/>
            <person name="Inagaki Y."/>
            <person name="Hashimoto T."/>
        </authorList>
    </citation>
    <scope>NUCLEOTIDE SEQUENCE [LARGE SCALE GENOMIC DNA]</scope>
    <source>
        <strain evidence="2">NY0173</strain>
    </source>
</reference>
<feature type="compositionally biased region" description="Basic and acidic residues" evidence="1">
    <location>
        <begin position="19"/>
        <end position="29"/>
    </location>
</feature>
<keyword evidence="3" id="KW-1185">Reference proteome</keyword>
<evidence type="ECO:0000313" key="2">
    <source>
        <dbReference type="EMBL" id="GCA63936.1"/>
    </source>
</evidence>
<sequence>GATCRIRQHVSALPPAPLHHPDDLSDGETHGVPQARQTYGTQGQTQGLYKGSTGMQSTGLPPAQPNPYTSLPQQQYSGAYTPGQSTMDTGPSQGGYGQGQLPPRPTQTQRPAPTIADLYQHTGGDQTTSLAQRQIETVLLR</sequence>
<evidence type="ECO:0000256" key="1">
    <source>
        <dbReference type="SAM" id="MobiDB-lite"/>
    </source>
</evidence>
<protein>
    <submittedName>
        <fullName evidence="2">Uncharacterized protein</fullName>
    </submittedName>
</protein>
<feature type="region of interest" description="Disordered" evidence="1">
    <location>
        <begin position="1"/>
        <end position="115"/>
    </location>
</feature>
<comment type="caution">
    <text evidence="2">The sequence shown here is derived from an EMBL/GenBank/DDBJ whole genome shotgun (WGS) entry which is preliminary data.</text>
</comment>
<dbReference type="AlphaFoldDB" id="A0A391NVA8"/>
<feature type="non-terminal residue" evidence="2">
    <location>
        <position position="141"/>
    </location>
</feature>
<organism evidence="2 3">
    <name type="scientific">Kipferlia bialata</name>
    <dbReference type="NCBI Taxonomy" id="797122"/>
    <lineage>
        <taxon>Eukaryota</taxon>
        <taxon>Metamonada</taxon>
        <taxon>Carpediemonas-like organisms</taxon>
        <taxon>Kipferlia</taxon>
    </lineage>
</organism>
<accession>A0A391NVA8</accession>